<dbReference type="PROSITE" id="PS51257">
    <property type="entry name" value="PROKAR_LIPOPROTEIN"/>
    <property type="match status" value="1"/>
</dbReference>
<dbReference type="OrthoDB" id="1492759at2"/>
<feature type="domain" description="DUF5689" evidence="3">
    <location>
        <begin position="43"/>
        <end position="269"/>
    </location>
</feature>
<dbReference type="InterPro" id="IPR043744">
    <property type="entry name" value="DUF5689"/>
</dbReference>
<evidence type="ECO:0000259" key="3">
    <source>
        <dbReference type="Pfam" id="PF18942"/>
    </source>
</evidence>
<evidence type="ECO:0000259" key="2">
    <source>
        <dbReference type="Pfam" id="PF16409"/>
    </source>
</evidence>
<dbReference type="RefSeq" id="WP_141421917.1">
    <property type="nucleotide sequence ID" value="NZ_VIAR01000008.1"/>
</dbReference>
<dbReference type="Pfam" id="PF18942">
    <property type="entry name" value="DUF5689"/>
    <property type="match status" value="1"/>
</dbReference>
<dbReference type="InterPro" id="IPR032185">
    <property type="entry name" value="DUF5017"/>
</dbReference>
<comment type="caution">
    <text evidence="4">The sequence shown here is derived from an EMBL/GenBank/DDBJ whole genome shotgun (WGS) entry which is preliminary data.</text>
</comment>
<proteinExistence type="predicted"/>
<dbReference type="Proteomes" id="UP000317169">
    <property type="component" value="Unassembled WGS sequence"/>
</dbReference>
<evidence type="ECO:0000313" key="5">
    <source>
        <dbReference type="Proteomes" id="UP000317169"/>
    </source>
</evidence>
<gene>
    <name evidence="4" type="ORF">FKR84_08710</name>
</gene>
<name>A0A507ZLX9_9FLAO</name>
<feature type="signal peptide" evidence="1">
    <location>
        <begin position="1"/>
        <end position="25"/>
    </location>
</feature>
<dbReference type="Gene3D" id="2.60.120.200">
    <property type="match status" value="1"/>
</dbReference>
<protein>
    <submittedName>
        <fullName evidence="4">DUF5017 domain-containing protein</fullName>
    </submittedName>
</protein>
<keyword evidence="5" id="KW-1185">Reference proteome</keyword>
<dbReference type="NCBIfam" id="NF038128">
    <property type="entry name" value="choice_anch_J"/>
    <property type="match status" value="1"/>
</dbReference>
<accession>A0A507ZLX9</accession>
<organism evidence="4 5">
    <name type="scientific">Haloflavibacter putidus</name>
    <dbReference type="NCBI Taxonomy" id="2576776"/>
    <lineage>
        <taxon>Bacteria</taxon>
        <taxon>Pseudomonadati</taxon>
        <taxon>Bacteroidota</taxon>
        <taxon>Flavobacteriia</taxon>
        <taxon>Flavobacteriales</taxon>
        <taxon>Flavobacteriaceae</taxon>
        <taxon>Haloflavibacter</taxon>
    </lineage>
</organism>
<keyword evidence="1" id="KW-0732">Signal</keyword>
<dbReference type="AlphaFoldDB" id="A0A507ZLX9"/>
<feature type="domain" description="DUF5017" evidence="2">
    <location>
        <begin position="353"/>
        <end position="438"/>
    </location>
</feature>
<evidence type="ECO:0000256" key="1">
    <source>
        <dbReference type="SAM" id="SignalP"/>
    </source>
</evidence>
<sequence length="448" mass="48978">MKTVKNLKILSILFLGLFATSCVQDDDFDTPPINFDEPDKDVNFTIQAVKDLAEDSPVPVEIVAGEDSDLELYIEGYVISNDEPGNFYKTLIIQDAPENPTAGIAISTEASDLYTRFEPGRKIYFRVDGLYSGDYANLPTIGTQDGDQVGRISVTEFEDRIARSGTKEELVPTVISIDQIGDEYLNTLVKFENVQFVESLIGESYGNTNDTFNVNRTVENCDGETVIMRNSGYSNFKNMLLPTKNGELTAVMSLFGSTYQLTIRGPEDVNFTEPRCGAIFKQNFEGDDVNPGTDIQIEGWTNLNANGGSRVWQTREFSGNSYAQTSAFGSGEDPYEAWLITPAVSLADLSEATFNFTSNDGYYNGDALTVLVSSDFNGDVDAATWTDVTAQATIASGDENGYGSFIPSGDIDISSFVGQDVYIAFKYLGSANGVSTTYQIDNIRVLGQ</sequence>
<evidence type="ECO:0000313" key="4">
    <source>
        <dbReference type="EMBL" id="TQD38490.1"/>
    </source>
</evidence>
<dbReference type="Pfam" id="PF16409">
    <property type="entry name" value="DUF5017"/>
    <property type="match status" value="1"/>
</dbReference>
<reference evidence="4 5" key="1">
    <citation type="submission" date="2019-06" db="EMBL/GenBank/DDBJ databases">
        <title>Flavibacter putida gen. nov., sp. nov., a novel marine bacterium of the family Flavobacteriaceae isolated from coastal seawater.</title>
        <authorList>
            <person name="Feng X."/>
        </authorList>
    </citation>
    <scope>NUCLEOTIDE SEQUENCE [LARGE SCALE GENOMIC DNA]</scope>
    <source>
        <strain evidence="4 5">PLHSN227</strain>
    </source>
</reference>
<feature type="chain" id="PRO_5021231761" evidence="1">
    <location>
        <begin position="26"/>
        <end position="448"/>
    </location>
</feature>
<dbReference type="EMBL" id="VIAR01000008">
    <property type="protein sequence ID" value="TQD38490.1"/>
    <property type="molecule type" value="Genomic_DNA"/>
</dbReference>